<accession>A0A645I4T3</accession>
<evidence type="ECO:0008006" key="2">
    <source>
        <dbReference type="Google" id="ProtNLM"/>
    </source>
</evidence>
<name>A0A645I4T3_9ZZZZ</name>
<proteinExistence type="predicted"/>
<comment type="caution">
    <text evidence="1">The sequence shown here is derived from an EMBL/GenBank/DDBJ whole genome shotgun (WGS) entry which is preliminary data.</text>
</comment>
<dbReference type="EMBL" id="VSSQ01106889">
    <property type="protein sequence ID" value="MPN46315.1"/>
    <property type="molecule type" value="Genomic_DNA"/>
</dbReference>
<gene>
    <name evidence="1" type="ORF">SDC9_193901</name>
</gene>
<dbReference type="AlphaFoldDB" id="A0A645I4T3"/>
<sequence length="119" mass="13972">MATFRFDLNKEYSERLEADAAEKRMNIQEYIRYKLFGEVTIFSVDEVVNRIQAGDFENKEFTVPDVYTDEEWSQIDRGNAGVLGKNVFNHITDHPELGIRFVPDRTIKRRAVYTYKKGV</sequence>
<reference evidence="1" key="1">
    <citation type="submission" date="2019-08" db="EMBL/GenBank/DDBJ databases">
        <authorList>
            <person name="Kucharzyk K."/>
            <person name="Murdoch R.W."/>
            <person name="Higgins S."/>
            <person name="Loffler F."/>
        </authorList>
    </citation>
    <scope>NUCLEOTIDE SEQUENCE</scope>
</reference>
<evidence type="ECO:0000313" key="1">
    <source>
        <dbReference type="EMBL" id="MPN46315.1"/>
    </source>
</evidence>
<organism evidence="1">
    <name type="scientific">bioreactor metagenome</name>
    <dbReference type="NCBI Taxonomy" id="1076179"/>
    <lineage>
        <taxon>unclassified sequences</taxon>
        <taxon>metagenomes</taxon>
        <taxon>ecological metagenomes</taxon>
    </lineage>
</organism>
<protein>
    <recommendedName>
        <fullName evidence="2">DUF1413 domain-containing protein</fullName>
    </recommendedName>
</protein>